<evidence type="ECO:0000313" key="1">
    <source>
        <dbReference type="EMBL" id="ADG80474.1"/>
    </source>
</evidence>
<proteinExistence type="predicted"/>
<name>D5UMK0_TSUPD</name>
<reference evidence="2" key="1">
    <citation type="submission" date="2010-03" db="EMBL/GenBank/DDBJ databases">
        <title>The complete chromosome of Tsukamurella paurometabola DSM 20162.</title>
        <authorList>
            <consortium name="US DOE Joint Genome Institute (JGI-PGF)"/>
            <person name="Lucas S."/>
            <person name="Copeland A."/>
            <person name="Lapidus A."/>
            <person name="Glavina del Rio T."/>
            <person name="Dalin E."/>
            <person name="Tice H."/>
            <person name="Bruce D."/>
            <person name="Goodwin L."/>
            <person name="Pitluck S."/>
            <person name="Kyrpides N."/>
            <person name="Mavromatis K."/>
            <person name="Ivanova N."/>
            <person name="Mikhailova N."/>
            <person name="Munk A.C."/>
            <person name="Brettin T."/>
            <person name="Detter J.C."/>
            <person name="Tapia R."/>
            <person name="Han C."/>
            <person name="Larimer F."/>
            <person name="Land M."/>
            <person name="Hauser L."/>
            <person name="Markowitz V."/>
            <person name="Cheng J.-F."/>
            <person name="Hugenholtz P."/>
            <person name="Woyke T."/>
            <person name="Wu D."/>
            <person name="Jando M."/>
            <person name="Brambilla E."/>
            <person name="Klenk H.-P."/>
            <person name="Eisen J.A."/>
        </authorList>
    </citation>
    <scope>NUCLEOTIDE SEQUENCE [LARGE SCALE GENOMIC DNA]</scope>
    <source>
        <strain evidence="2">ATCC 8368 / DSM 20162 / CCUG 35730 / CIP 100753 / JCM 10117 / KCTC 9821 / NBRC 16120 / NCIMB 702349 / NCTC 13040</strain>
    </source>
</reference>
<accession>D5UMK0</accession>
<keyword evidence="2" id="KW-1185">Reference proteome</keyword>
<dbReference type="RefSeq" id="WP_013128469.1">
    <property type="nucleotide sequence ID" value="NC_014158.1"/>
</dbReference>
<evidence type="ECO:0000313" key="2">
    <source>
        <dbReference type="Proteomes" id="UP000001213"/>
    </source>
</evidence>
<dbReference type="HOGENOM" id="CLU_3105086_0_0_11"/>
<sequence>MIIAPDLDIPAKGGLSIDWRGIEKIQSDGAVERHYVGGRLHHYELTSKLMS</sequence>
<dbReference type="AlphaFoldDB" id="D5UMK0"/>
<organism evidence="1 2">
    <name type="scientific">Tsukamurella paurometabola (strain ATCC 8368 / DSM 20162 / CCUG 35730 / CIP 100753 / JCM 10117 / KCTC 9821 / NBRC 16120 / NCIMB 702349 / NCTC 13040)</name>
    <name type="common">Corynebacterium paurometabolum</name>
    <dbReference type="NCBI Taxonomy" id="521096"/>
    <lineage>
        <taxon>Bacteria</taxon>
        <taxon>Bacillati</taxon>
        <taxon>Actinomycetota</taxon>
        <taxon>Actinomycetes</taxon>
        <taxon>Mycobacteriales</taxon>
        <taxon>Tsukamurellaceae</taxon>
        <taxon>Tsukamurella</taxon>
    </lineage>
</organism>
<protein>
    <submittedName>
        <fullName evidence="1">Uncharacterized protein</fullName>
    </submittedName>
</protein>
<dbReference type="Proteomes" id="UP000001213">
    <property type="component" value="Chromosome"/>
</dbReference>
<dbReference type="KEGG" id="tpr:Tpau_3902"/>
<gene>
    <name evidence="1" type="ordered locus">Tpau_3902</name>
</gene>
<reference evidence="1 2" key="2">
    <citation type="journal article" date="2011" name="Stand. Genomic Sci.">
        <title>Complete genome sequence of Tsukamurella paurometabola type strain (no. 33).</title>
        <authorList>
            <person name="Munk A.C."/>
            <person name="Lapidus A."/>
            <person name="Lucas S."/>
            <person name="Nolan M."/>
            <person name="Tice H."/>
            <person name="Cheng J.F."/>
            <person name="Del Rio T.G."/>
            <person name="Goodwin L."/>
            <person name="Pitluck S."/>
            <person name="Liolios K."/>
            <person name="Huntemann M."/>
            <person name="Ivanova N."/>
            <person name="Mavromatis K."/>
            <person name="Mikhailova N."/>
            <person name="Pati A."/>
            <person name="Chen A."/>
            <person name="Palaniappan K."/>
            <person name="Tapia R."/>
            <person name="Han C."/>
            <person name="Land M."/>
            <person name="Hauser L."/>
            <person name="Chang Y.J."/>
            <person name="Jeffries C.D."/>
            <person name="Brettin T."/>
            <person name="Yasawong M."/>
            <person name="Brambilla E.M."/>
            <person name="Rohde M."/>
            <person name="Sikorski J."/>
            <person name="Goker M."/>
            <person name="Detter J.C."/>
            <person name="Woyke T."/>
            <person name="Bristow J."/>
            <person name="Eisen J.A."/>
            <person name="Markowitz V."/>
            <person name="Hugenholtz P."/>
            <person name="Kyrpides N.C."/>
            <person name="Klenk H.P."/>
        </authorList>
    </citation>
    <scope>NUCLEOTIDE SEQUENCE [LARGE SCALE GENOMIC DNA]</scope>
    <source>
        <strain evidence="2">ATCC 8368 / DSM 20162 / CCUG 35730 / CIP 100753 / JCM 10117 / KCTC 9821 / NBRC 16120 / NCIMB 702349 / NCTC 13040</strain>
    </source>
</reference>
<dbReference type="STRING" id="521096.Tpau_3902"/>
<dbReference type="EMBL" id="CP001966">
    <property type="protein sequence ID" value="ADG80474.1"/>
    <property type="molecule type" value="Genomic_DNA"/>
</dbReference>